<dbReference type="SMART" id="SM00151">
    <property type="entry name" value="SWIB"/>
    <property type="match status" value="1"/>
</dbReference>
<sequence>MATAAKKATAPKTEAAAKKRTPNAAFMKPLTPSPALAAVVGAKPLPRTEIISKLWAYIKEHNLQDPANKRMINADAKLKDVFGKPQVSMFEMAGLIGKHVK</sequence>
<dbReference type="Pfam" id="PF02201">
    <property type="entry name" value="SWIB"/>
    <property type="match status" value="1"/>
</dbReference>
<dbReference type="Gene3D" id="1.10.245.10">
    <property type="entry name" value="SWIB/MDM2 domain"/>
    <property type="match status" value="1"/>
</dbReference>
<dbReference type="Proteomes" id="UP000183656">
    <property type="component" value="Unassembled WGS sequence"/>
</dbReference>
<protein>
    <submittedName>
        <fullName evidence="3">SWIB/MDM2 domain-containing protein</fullName>
    </submittedName>
</protein>
<dbReference type="SUPFAM" id="SSF47592">
    <property type="entry name" value="SWIB/MDM2 domain"/>
    <property type="match status" value="1"/>
</dbReference>
<evidence type="ECO:0000259" key="2">
    <source>
        <dbReference type="PROSITE" id="PS51925"/>
    </source>
</evidence>
<name>A0A1I7IVG5_9BURK</name>
<feature type="region of interest" description="Disordered" evidence="1">
    <location>
        <begin position="1"/>
        <end position="27"/>
    </location>
</feature>
<feature type="domain" description="DM2" evidence="2">
    <location>
        <begin position="25"/>
        <end position="101"/>
    </location>
</feature>
<dbReference type="CDD" id="cd10567">
    <property type="entry name" value="SWIB-MDM2_like"/>
    <property type="match status" value="1"/>
</dbReference>
<dbReference type="OrthoDB" id="680184at2"/>
<dbReference type="PROSITE" id="PS51925">
    <property type="entry name" value="SWIB_MDM2"/>
    <property type="match status" value="1"/>
</dbReference>
<gene>
    <name evidence="3" type="ORF">SAMN04489707_101974</name>
</gene>
<evidence type="ECO:0000256" key="1">
    <source>
        <dbReference type="SAM" id="MobiDB-lite"/>
    </source>
</evidence>
<dbReference type="STRING" id="343013.SAMN04489707_101974"/>
<feature type="compositionally biased region" description="Low complexity" evidence="1">
    <location>
        <begin position="1"/>
        <end position="14"/>
    </location>
</feature>
<dbReference type="InterPro" id="IPR003121">
    <property type="entry name" value="SWIB_MDM2_domain"/>
</dbReference>
<dbReference type="InterPro" id="IPR036885">
    <property type="entry name" value="SWIB_MDM2_dom_sf"/>
</dbReference>
<keyword evidence="4" id="KW-1185">Reference proteome</keyword>
<reference evidence="3 4" key="1">
    <citation type="submission" date="2016-10" db="EMBL/GenBank/DDBJ databases">
        <authorList>
            <person name="de Groot N.N."/>
        </authorList>
    </citation>
    <scope>NUCLEOTIDE SEQUENCE [LARGE SCALE GENOMIC DNA]</scope>
    <source>
        <strain evidence="3 4">R-24608</strain>
    </source>
</reference>
<dbReference type="InterPro" id="IPR019835">
    <property type="entry name" value="SWIB_domain"/>
</dbReference>
<evidence type="ECO:0000313" key="3">
    <source>
        <dbReference type="EMBL" id="SFU76947.1"/>
    </source>
</evidence>
<accession>A0A1I7IVG5</accession>
<organism evidence="3 4">
    <name type="scientific">Paenacidovorax caeni</name>
    <dbReference type="NCBI Taxonomy" id="343013"/>
    <lineage>
        <taxon>Bacteria</taxon>
        <taxon>Pseudomonadati</taxon>
        <taxon>Pseudomonadota</taxon>
        <taxon>Betaproteobacteria</taxon>
        <taxon>Burkholderiales</taxon>
        <taxon>Comamonadaceae</taxon>
        <taxon>Paenacidovorax</taxon>
    </lineage>
</organism>
<dbReference type="AlphaFoldDB" id="A0A1I7IVG5"/>
<evidence type="ECO:0000313" key="4">
    <source>
        <dbReference type="Proteomes" id="UP000183656"/>
    </source>
</evidence>
<dbReference type="EMBL" id="FPBX01000019">
    <property type="protein sequence ID" value="SFU76947.1"/>
    <property type="molecule type" value="Genomic_DNA"/>
</dbReference>
<dbReference type="PANTHER" id="PTHR13844">
    <property type="entry name" value="SWI/SNF-RELATED MATRIX-ASSOCIATED ACTIN-DEPENDENT REGULATOR OF CHROMATIN SUBFAMILY D"/>
    <property type="match status" value="1"/>
</dbReference>
<dbReference type="RefSeq" id="WP_054256256.1">
    <property type="nucleotide sequence ID" value="NZ_CYIG01000015.1"/>
</dbReference>
<proteinExistence type="predicted"/>